<dbReference type="SUPFAM" id="SSF52038">
    <property type="entry name" value="Barstar-related"/>
    <property type="match status" value="1"/>
</dbReference>
<dbReference type="InterPro" id="IPR035905">
    <property type="entry name" value="Barstar-like_sf"/>
</dbReference>
<name>A0ABX2EAX3_9BURK</name>
<dbReference type="Gene3D" id="3.30.370.10">
    <property type="entry name" value="Barstar-like"/>
    <property type="match status" value="1"/>
</dbReference>
<comment type="similarity">
    <text evidence="1">Belongs to the barstar family.</text>
</comment>
<protein>
    <submittedName>
        <fullName evidence="3">Barstar family protein</fullName>
    </submittedName>
</protein>
<dbReference type="RefSeq" id="WP_173121032.1">
    <property type="nucleotide sequence ID" value="NZ_JABRWJ010000001.1"/>
</dbReference>
<feature type="domain" description="Barstar (barnase inhibitor)" evidence="2">
    <location>
        <begin position="32"/>
        <end position="128"/>
    </location>
</feature>
<comment type="caution">
    <text evidence="3">The sequence shown here is derived from an EMBL/GenBank/DDBJ whole genome shotgun (WGS) entry which is preliminary data.</text>
</comment>
<reference evidence="3 4" key="1">
    <citation type="submission" date="2020-05" db="EMBL/GenBank/DDBJ databases">
        <title>Aquincola sp. isolate from soil.</title>
        <authorList>
            <person name="Han J."/>
            <person name="Kim D.-U."/>
        </authorList>
    </citation>
    <scope>NUCLEOTIDE SEQUENCE [LARGE SCALE GENOMIC DNA]</scope>
    <source>
        <strain evidence="3 4">S2</strain>
    </source>
</reference>
<dbReference type="Pfam" id="PF01337">
    <property type="entry name" value="Barstar"/>
    <property type="match status" value="1"/>
</dbReference>
<evidence type="ECO:0000313" key="4">
    <source>
        <dbReference type="Proteomes" id="UP000737171"/>
    </source>
</evidence>
<evidence type="ECO:0000313" key="3">
    <source>
        <dbReference type="EMBL" id="NRF66261.1"/>
    </source>
</evidence>
<accession>A0ABX2EAX3</accession>
<evidence type="ECO:0000259" key="2">
    <source>
        <dbReference type="Pfam" id="PF01337"/>
    </source>
</evidence>
<dbReference type="EMBL" id="JABRWJ010000001">
    <property type="protein sequence ID" value="NRF66261.1"/>
    <property type="molecule type" value="Genomic_DNA"/>
</dbReference>
<gene>
    <name evidence="3" type="ORF">HLB44_04625</name>
</gene>
<proteinExistence type="inferred from homology"/>
<dbReference type="InterPro" id="IPR000468">
    <property type="entry name" value="Barstar"/>
</dbReference>
<sequence length="186" mass="20869">MLLQTVRPNIVQAIRAYRVEDLMQAAEGAGQHFLYANLVDAQSKQDVLEKIAESFLFPTHFGKNLDALFDCMTDLVHRAGSQPGFVVVLEQLPDSAKFDREAREQLLDVFRDAADFWAERRVAFRCFYSFAVARSTETSAWERVEVAPAEKPAPKAVSKNGINPNFGMNMPMMSSAFDTAMWLNAA</sequence>
<organism evidence="3 4">
    <name type="scientific">Pseudaquabacterium terrae</name>
    <dbReference type="NCBI Taxonomy" id="2732868"/>
    <lineage>
        <taxon>Bacteria</taxon>
        <taxon>Pseudomonadati</taxon>
        <taxon>Pseudomonadota</taxon>
        <taxon>Betaproteobacteria</taxon>
        <taxon>Burkholderiales</taxon>
        <taxon>Sphaerotilaceae</taxon>
        <taxon>Pseudaquabacterium</taxon>
    </lineage>
</organism>
<keyword evidence="4" id="KW-1185">Reference proteome</keyword>
<evidence type="ECO:0000256" key="1">
    <source>
        <dbReference type="ARBA" id="ARBA00006845"/>
    </source>
</evidence>
<dbReference type="Proteomes" id="UP000737171">
    <property type="component" value="Unassembled WGS sequence"/>
</dbReference>